<dbReference type="Pfam" id="PF10604">
    <property type="entry name" value="Polyketide_cyc2"/>
    <property type="match status" value="1"/>
</dbReference>
<dbReference type="RefSeq" id="WP_306858106.1">
    <property type="nucleotide sequence ID" value="NZ_JAUSRB010000001.1"/>
</dbReference>
<name>A0ABT9QYR0_9ACTN</name>
<dbReference type="InterPro" id="IPR023393">
    <property type="entry name" value="START-like_dom_sf"/>
</dbReference>
<dbReference type="Proteomes" id="UP001230426">
    <property type="component" value="Unassembled WGS sequence"/>
</dbReference>
<dbReference type="PANTHER" id="PTHR36166">
    <property type="entry name" value="CHROMOSOME 9, WHOLE GENOME SHOTGUN SEQUENCE"/>
    <property type="match status" value="1"/>
</dbReference>
<organism evidence="1 2">
    <name type="scientific">Streptosporangium brasiliense</name>
    <dbReference type="NCBI Taxonomy" id="47480"/>
    <lineage>
        <taxon>Bacteria</taxon>
        <taxon>Bacillati</taxon>
        <taxon>Actinomycetota</taxon>
        <taxon>Actinomycetes</taxon>
        <taxon>Streptosporangiales</taxon>
        <taxon>Streptosporangiaceae</taxon>
        <taxon>Streptosporangium</taxon>
    </lineage>
</organism>
<evidence type="ECO:0000313" key="2">
    <source>
        <dbReference type="Proteomes" id="UP001230426"/>
    </source>
</evidence>
<accession>A0ABT9QYR0</accession>
<comment type="caution">
    <text evidence="1">The sequence shown here is derived from an EMBL/GenBank/DDBJ whole genome shotgun (WGS) entry which is preliminary data.</text>
</comment>
<dbReference type="PANTHER" id="PTHR36166:SF1">
    <property type="entry name" value="SRPBCC DOMAIN-CONTAINING PROTEIN"/>
    <property type="match status" value="1"/>
</dbReference>
<protein>
    <recommendedName>
        <fullName evidence="3">SRPBCC domain-containing protein</fullName>
    </recommendedName>
</protein>
<dbReference type="SUPFAM" id="SSF55961">
    <property type="entry name" value="Bet v1-like"/>
    <property type="match status" value="1"/>
</dbReference>
<dbReference type="EMBL" id="JAUSRB010000001">
    <property type="protein sequence ID" value="MDP9862110.1"/>
    <property type="molecule type" value="Genomic_DNA"/>
</dbReference>
<reference evidence="1 2" key="1">
    <citation type="submission" date="2023-07" db="EMBL/GenBank/DDBJ databases">
        <title>Sequencing the genomes of 1000 actinobacteria strains.</title>
        <authorList>
            <person name="Klenk H.-P."/>
        </authorList>
    </citation>
    <scope>NUCLEOTIDE SEQUENCE [LARGE SCALE GENOMIC DNA]</scope>
    <source>
        <strain evidence="1 2">DSM 44109</strain>
    </source>
</reference>
<keyword evidence="2" id="KW-1185">Reference proteome</keyword>
<evidence type="ECO:0008006" key="3">
    <source>
        <dbReference type="Google" id="ProtNLM"/>
    </source>
</evidence>
<gene>
    <name evidence="1" type="ORF">J2S55_001369</name>
</gene>
<sequence length="142" mass="15529">MREITASIDIAASPEHIWNTLTDFSGYSEWNPMFIGGSGELVPGGKLALRMPVTPGGRAMTFTTTVLVADGRLLRWRGRLIGPAVFEAVHEFALAPHETGTRLTQREALVGALVPVAAPMINKYEQVVIRLNEALRNRCQMG</sequence>
<dbReference type="CDD" id="cd07822">
    <property type="entry name" value="SRPBCC_4"/>
    <property type="match status" value="1"/>
</dbReference>
<dbReference type="InterPro" id="IPR019587">
    <property type="entry name" value="Polyketide_cyclase/dehydratase"/>
</dbReference>
<evidence type="ECO:0000313" key="1">
    <source>
        <dbReference type="EMBL" id="MDP9862110.1"/>
    </source>
</evidence>
<dbReference type="Gene3D" id="3.30.530.20">
    <property type="match status" value="1"/>
</dbReference>
<proteinExistence type="predicted"/>